<dbReference type="Pfam" id="PF07804">
    <property type="entry name" value="HipA_C"/>
    <property type="match status" value="1"/>
</dbReference>
<dbReference type="InterPro" id="IPR017508">
    <property type="entry name" value="HipA_N1"/>
</dbReference>
<dbReference type="OrthoDB" id="3182374at2"/>
<feature type="domain" description="HipA-like C-terminal" evidence="4">
    <location>
        <begin position="140"/>
        <end position="362"/>
    </location>
</feature>
<evidence type="ECO:0008006" key="8">
    <source>
        <dbReference type="Google" id="ProtNLM"/>
    </source>
</evidence>
<keyword evidence="2" id="KW-0808">Transferase</keyword>
<evidence type="ECO:0000256" key="3">
    <source>
        <dbReference type="ARBA" id="ARBA00022777"/>
    </source>
</evidence>
<dbReference type="GO" id="GO:0004674">
    <property type="term" value="F:protein serine/threonine kinase activity"/>
    <property type="evidence" value="ECO:0007669"/>
    <property type="project" value="TreeGrafter"/>
</dbReference>
<dbReference type="AlphaFoldDB" id="A0A1E7XXU5"/>
<dbReference type="NCBIfam" id="TIGR03071">
    <property type="entry name" value="couple_hipA"/>
    <property type="match status" value="1"/>
</dbReference>
<reference evidence="6 7" key="1">
    <citation type="submission" date="2016-07" db="EMBL/GenBank/DDBJ databases">
        <title>Draft Genome Sequence of Bifidobacterium adolescentis strain Km 4.</title>
        <authorList>
            <person name="Danilenko V.N."/>
        </authorList>
    </citation>
    <scope>NUCLEOTIDE SEQUENCE [LARGE SCALE GENOMIC DNA]</scope>
    <source>
        <strain evidence="6 7">Km 4</strain>
    </source>
</reference>
<dbReference type="Pfam" id="PF13657">
    <property type="entry name" value="Couple_hipA"/>
    <property type="match status" value="1"/>
</dbReference>
<evidence type="ECO:0000313" key="7">
    <source>
        <dbReference type="Proteomes" id="UP000175684"/>
    </source>
</evidence>
<comment type="similarity">
    <text evidence="1">Belongs to the HipA Ser/Thr kinase family.</text>
</comment>
<dbReference type="InterPro" id="IPR052028">
    <property type="entry name" value="HipA_Ser/Thr_kinase"/>
</dbReference>
<keyword evidence="3" id="KW-0418">Kinase</keyword>
<dbReference type="EMBL" id="MAXD01000014">
    <property type="protein sequence ID" value="OFA33664.1"/>
    <property type="molecule type" value="Genomic_DNA"/>
</dbReference>
<evidence type="ECO:0000256" key="2">
    <source>
        <dbReference type="ARBA" id="ARBA00022679"/>
    </source>
</evidence>
<accession>A0A1E7XXU5</accession>
<dbReference type="PANTHER" id="PTHR37419:SF1">
    <property type="entry name" value="SERINE_THREONINE-PROTEIN KINASE TOXIN HIPA"/>
    <property type="match status" value="1"/>
</dbReference>
<proteinExistence type="inferred from homology"/>
<dbReference type="InterPro" id="IPR012893">
    <property type="entry name" value="HipA-like_C"/>
</dbReference>
<dbReference type="RefSeq" id="WP_070123037.1">
    <property type="nucleotide sequence ID" value="NZ_MAXD01000014.1"/>
</dbReference>
<sequence>MDSLYVWSDSRFVGRFDRNGDDVAFSYAEGAFPISLSLPLTGGWLRKAPIRFLDNLLPDNPAIRAVMAQETNAASADTFDLLDGADVSGGLVFTRSETPPSPPSSGNPIVASDREVAARIARIKAGAAESWWDSDVHARFSLAGNQPKFSLARIDGYWFWSDASTPSTHILKPGDPHRPGVEENEAASMGLSALCGVPTPKAGVIGFEGRTSYIVERFDRERNVDGTVRRVHTEDMMQAIGDDSKHKYGVKAKQVISVLRRADPTDALAYEWIRRLALNTSISNADAHAKNYSVIFRPEGVGIAPMYDVLTTTYWPDVDRSLPMEIGGARGARQLTPHHWRRLAGDNGLDPDRVEETARTMAWLVLEHADEAYRGLPERMAGDLKRQLELANERIEPIRPTTSSPTSKTMESHEGMVHVAAHSRDGHAVHGYWRRKPTR</sequence>
<dbReference type="PANTHER" id="PTHR37419">
    <property type="entry name" value="SERINE/THREONINE-PROTEIN KINASE TOXIN HIPA"/>
    <property type="match status" value="1"/>
</dbReference>
<comment type="caution">
    <text evidence="6">The sequence shown here is derived from an EMBL/GenBank/DDBJ whole genome shotgun (WGS) entry which is preliminary data.</text>
</comment>
<name>A0A1E7XXU5_BIFAD</name>
<evidence type="ECO:0000313" key="6">
    <source>
        <dbReference type="EMBL" id="OFA33664.1"/>
    </source>
</evidence>
<evidence type="ECO:0000259" key="4">
    <source>
        <dbReference type="Pfam" id="PF07804"/>
    </source>
</evidence>
<gene>
    <name evidence="6" type="ORF">BBK15_09775</name>
</gene>
<dbReference type="GO" id="GO:0005829">
    <property type="term" value="C:cytosol"/>
    <property type="evidence" value="ECO:0007669"/>
    <property type="project" value="TreeGrafter"/>
</dbReference>
<feature type="domain" description="HipA N-terminal subdomain 1" evidence="5">
    <location>
        <begin position="4"/>
        <end position="85"/>
    </location>
</feature>
<evidence type="ECO:0000256" key="1">
    <source>
        <dbReference type="ARBA" id="ARBA00010164"/>
    </source>
</evidence>
<dbReference type="Proteomes" id="UP000175684">
    <property type="component" value="Unassembled WGS sequence"/>
</dbReference>
<protein>
    <recommendedName>
        <fullName evidence="8">Type II toxin-antitoxin system HipA family toxin</fullName>
    </recommendedName>
</protein>
<evidence type="ECO:0000259" key="5">
    <source>
        <dbReference type="Pfam" id="PF13657"/>
    </source>
</evidence>
<organism evidence="6 7">
    <name type="scientific">Bifidobacterium adolescentis</name>
    <dbReference type="NCBI Taxonomy" id="1680"/>
    <lineage>
        <taxon>Bacteria</taxon>
        <taxon>Bacillati</taxon>
        <taxon>Actinomycetota</taxon>
        <taxon>Actinomycetes</taxon>
        <taxon>Bifidobacteriales</taxon>
        <taxon>Bifidobacteriaceae</taxon>
        <taxon>Bifidobacterium</taxon>
    </lineage>
</organism>
<dbReference type="Gene3D" id="1.10.1070.20">
    <property type="match status" value="1"/>
</dbReference>